<evidence type="ECO:0000313" key="3">
    <source>
        <dbReference type="Proteomes" id="UP001500274"/>
    </source>
</evidence>
<gene>
    <name evidence="2" type="ORF">GCM10009862_29470</name>
</gene>
<protein>
    <recommendedName>
        <fullName evidence="4">Sulfate permease</fullName>
    </recommendedName>
</protein>
<keyword evidence="1" id="KW-1133">Transmembrane helix</keyword>
<accession>A0ABN3PJE6</accession>
<dbReference type="Proteomes" id="UP001500274">
    <property type="component" value="Unassembled WGS sequence"/>
</dbReference>
<keyword evidence="3" id="KW-1185">Reference proteome</keyword>
<sequence length="69" mass="7718">MLLAVVYFYLASVVSLLITGGGSEWLYLVMLLCIWNALTFITHGPVSLIQLVRVRVLERRARRAALSLA</sequence>
<organism evidence="2 3">
    <name type="scientific">Microbacterium binotii</name>
    <dbReference type="NCBI Taxonomy" id="462710"/>
    <lineage>
        <taxon>Bacteria</taxon>
        <taxon>Bacillati</taxon>
        <taxon>Actinomycetota</taxon>
        <taxon>Actinomycetes</taxon>
        <taxon>Micrococcales</taxon>
        <taxon>Microbacteriaceae</taxon>
        <taxon>Microbacterium</taxon>
    </lineage>
</organism>
<evidence type="ECO:0000313" key="2">
    <source>
        <dbReference type="EMBL" id="GAA2589233.1"/>
    </source>
</evidence>
<evidence type="ECO:0008006" key="4">
    <source>
        <dbReference type="Google" id="ProtNLM"/>
    </source>
</evidence>
<evidence type="ECO:0000256" key="1">
    <source>
        <dbReference type="SAM" id="Phobius"/>
    </source>
</evidence>
<dbReference type="EMBL" id="BAAARI010000037">
    <property type="protein sequence ID" value="GAA2589233.1"/>
    <property type="molecule type" value="Genomic_DNA"/>
</dbReference>
<keyword evidence="1" id="KW-0812">Transmembrane</keyword>
<name>A0ABN3PJE6_9MICO</name>
<reference evidence="2 3" key="1">
    <citation type="journal article" date="2019" name="Int. J. Syst. Evol. Microbiol.">
        <title>The Global Catalogue of Microorganisms (GCM) 10K type strain sequencing project: providing services to taxonomists for standard genome sequencing and annotation.</title>
        <authorList>
            <consortium name="The Broad Institute Genomics Platform"/>
            <consortium name="The Broad Institute Genome Sequencing Center for Infectious Disease"/>
            <person name="Wu L."/>
            <person name="Ma J."/>
        </authorList>
    </citation>
    <scope>NUCLEOTIDE SEQUENCE [LARGE SCALE GENOMIC DNA]</scope>
    <source>
        <strain evidence="2 3">JCM 16365</strain>
    </source>
</reference>
<keyword evidence="1" id="KW-0472">Membrane</keyword>
<proteinExistence type="predicted"/>
<comment type="caution">
    <text evidence="2">The sequence shown here is derived from an EMBL/GenBank/DDBJ whole genome shotgun (WGS) entry which is preliminary data.</text>
</comment>
<feature type="transmembrane region" description="Helical" evidence="1">
    <location>
        <begin position="25"/>
        <end position="52"/>
    </location>
</feature>